<evidence type="ECO:0000256" key="4">
    <source>
        <dbReference type="ARBA" id="ARBA00012441"/>
    </source>
</evidence>
<keyword evidence="10 13" id="KW-0482">Metalloprotease</keyword>
<comment type="catalytic activity">
    <reaction evidence="1">
        <text>Release of an N-terminal octapeptide as second stage of processing of some proteins imported into the mitochondrion.</text>
        <dbReference type="EC" id="3.4.24.59"/>
    </reaction>
</comment>
<dbReference type="InterPro" id="IPR001567">
    <property type="entry name" value="Pept_M3A_M3B_dom"/>
</dbReference>
<keyword evidence="9" id="KW-0809">Transit peptide</keyword>
<dbReference type="InterPro" id="IPR024079">
    <property type="entry name" value="MetalloPept_cat_dom_sf"/>
</dbReference>
<evidence type="ECO:0000256" key="8">
    <source>
        <dbReference type="ARBA" id="ARBA00022833"/>
    </source>
</evidence>
<dbReference type="Gene3D" id="3.40.390.10">
    <property type="entry name" value="Collagenase (Catalytic Domain)"/>
    <property type="match status" value="1"/>
</dbReference>
<dbReference type="PANTHER" id="PTHR11804">
    <property type="entry name" value="PROTEASE M3 THIMET OLIGOPEPTIDASE-RELATED"/>
    <property type="match status" value="1"/>
</dbReference>
<dbReference type="Proteomes" id="UP000245591">
    <property type="component" value="Unassembled WGS sequence"/>
</dbReference>
<organism evidence="15 16">
    <name type="scientific">Smittium angustum</name>
    <dbReference type="NCBI Taxonomy" id="133377"/>
    <lineage>
        <taxon>Eukaryota</taxon>
        <taxon>Fungi</taxon>
        <taxon>Fungi incertae sedis</taxon>
        <taxon>Zoopagomycota</taxon>
        <taxon>Kickxellomycotina</taxon>
        <taxon>Harpellomycetes</taxon>
        <taxon>Harpellales</taxon>
        <taxon>Legeriomycetaceae</taxon>
        <taxon>Smittium</taxon>
    </lineage>
</organism>
<evidence type="ECO:0000256" key="13">
    <source>
        <dbReference type="RuleBase" id="RU003435"/>
    </source>
</evidence>
<keyword evidence="6 13" id="KW-0479">Metal-binding</keyword>
<evidence type="ECO:0000313" key="15">
    <source>
        <dbReference type="EMBL" id="PWA03010.1"/>
    </source>
</evidence>
<keyword evidence="7 13" id="KW-0378">Hydrolase</keyword>
<evidence type="ECO:0000259" key="14">
    <source>
        <dbReference type="Pfam" id="PF01432"/>
    </source>
</evidence>
<dbReference type="GO" id="GO:0006627">
    <property type="term" value="P:protein processing involved in protein targeting to mitochondrion"/>
    <property type="evidence" value="ECO:0007669"/>
    <property type="project" value="TreeGrafter"/>
</dbReference>
<dbReference type="InterPro" id="IPR033851">
    <property type="entry name" value="M3A_MIP"/>
</dbReference>
<dbReference type="GO" id="GO:0006518">
    <property type="term" value="P:peptide metabolic process"/>
    <property type="evidence" value="ECO:0007669"/>
    <property type="project" value="TreeGrafter"/>
</dbReference>
<evidence type="ECO:0000256" key="9">
    <source>
        <dbReference type="ARBA" id="ARBA00022946"/>
    </source>
</evidence>
<evidence type="ECO:0000256" key="5">
    <source>
        <dbReference type="ARBA" id="ARBA00022670"/>
    </source>
</evidence>
<evidence type="ECO:0000256" key="2">
    <source>
        <dbReference type="ARBA" id="ARBA00004305"/>
    </source>
</evidence>
<reference evidence="15 16" key="1">
    <citation type="journal article" date="2018" name="MBio">
        <title>Comparative Genomics Reveals the Core Gene Toolbox for the Fungus-Insect Symbiosis.</title>
        <authorList>
            <person name="Wang Y."/>
            <person name="Stata M."/>
            <person name="Wang W."/>
            <person name="Stajich J.E."/>
            <person name="White M.M."/>
            <person name="Moncalvo J.M."/>
        </authorList>
    </citation>
    <scope>NUCLEOTIDE SEQUENCE [LARGE SCALE GENOMIC DNA]</scope>
    <source>
        <strain evidence="15 16">AUS-126-30</strain>
    </source>
</reference>
<keyword evidence="5 13" id="KW-0645">Protease</keyword>
<dbReference type="SUPFAM" id="SSF55486">
    <property type="entry name" value="Metalloproteases ('zincins'), catalytic domain"/>
    <property type="match status" value="1"/>
</dbReference>
<comment type="subcellular location">
    <subcellularLocation>
        <location evidence="2">Mitochondrion matrix</location>
    </subcellularLocation>
</comment>
<dbReference type="GO" id="GO:0004222">
    <property type="term" value="F:metalloendopeptidase activity"/>
    <property type="evidence" value="ECO:0007669"/>
    <property type="project" value="UniProtKB-EC"/>
</dbReference>
<evidence type="ECO:0000256" key="10">
    <source>
        <dbReference type="ARBA" id="ARBA00023049"/>
    </source>
</evidence>
<dbReference type="CDD" id="cd06457">
    <property type="entry name" value="M3A_MIP"/>
    <property type="match status" value="1"/>
</dbReference>
<evidence type="ECO:0000256" key="11">
    <source>
        <dbReference type="ARBA" id="ARBA00023128"/>
    </source>
</evidence>
<evidence type="ECO:0000256" key="1">
    <source>
        <dbReference type="ARBA" id="ARBA00000436"/>
    </source>
</evidence>
<dbReference type="InterPro" id="IPR024077">
    <property type="entry name" value="Neurolysin/TOP_dom2"/>
</dbReference>
<dbReference type="EMBL" id="MBFU01000038">
    <property type="protein sequence ID" value="PWA03010.1"/>
    <property type="molecule type" value="Genomic_DNA"/>
</dbReference>
<keyword evidence="16" id="KW-1185">Reference proteome</keyword>
<evidence type="ECO:0000256" key="12">
    <source>
        <dbReference type="ARBA" id="ARBA00025208"/>
    </source>
</evidence>
<dbReference type="Gene3D" id="1.10.1370.10">
    <property type="entry name" value="Neurolysin, domain 3"/>
    <property type="match status" value="2"/>
</dbReference>
<comment type="similarity">
    <text evidence="3 13">Belongs to the peptidase M3 family.</text>
</comment>
<evidence type="ECO:0000256" key="3">
    <source>
        <dbReference type="ARBA" id="ARBA00006040"/>
    </source>
</evidence>
<keyword evidence="8 13" id="KW-0862">Zinc</keyword>
<comment type="caution">
    <text evidence="15">The sequence shown here is derived from an EMBL/GenBank/DDBJ whole genome shotgun (WGS) entry which is preliminary data.</text>
</comment>
<dbReference type="Pfam" id="PF01432">
    <property type="entry name" value="Peptidase_M3"/>
    <property type="match status" value="1"/>
</dbReference>
<protein>
    <recommendedName>
        <fullName evidence="4">mitochondrial intermediate peptidase</fullName>
        <ecNumber evidence="4">3.4.24.59</ecNumber>
    </recommendedName>
</protein>
<comment type="cofactor">
    <cofactor evidence="13">
        <name>Zn(2+)</name>
        <dbReference type="ChEBI" id="CHEBI:29105"/>
    </cofactor>
    <text evidence="13">Binds 1 zinc ion.</text>
</comment>
<dbReference type="InterPro" id="IPR045090">
    <property type="entry name" value="Pept_M3A_M3B"/>
</dbReference>
<proteinExistence type="inferred from homology"/>
<sequence length="842" mass="95158">MYYNVYRNSLSVSRINLLSRSISTPLTKIQTIKRCLSYKPEGLYNFLAQEPGEKNNEYSLRLKFDAPKTINIRQTGLFGFKGDSTGLFMDPRFKSTTSFEKSVDQAIYQGNNLVNLILNANTTQEKLLVIKMFDQLSDVLCQIMDAAEVIRQTHPDPTWKNSAEIVYSKMLDYMNQLNTHVGIYKKISSVMNDKYILSMLDGVERHVGELFVYDFEKSGIHLGKNEHSTFMTLNSDINDLGRSFMSLQTQSSWDILDVGYIETTLDELLNLDNLAIKTILQQSKMVKRNGKDILKLKLSEFTAQSILRDCKNESLRKQVYIALNKGSGQSTKTLEAILTKRYQLASLVGFDSFSSLALRDKMAKTPENVEAFLQSLSLQEKTSWENITQVLLKEMDNLQNDGGTRLENQTGKLELWNRDYLISEIQNKNAIVSPLKSFFSLGRVIMGISRLLNNLYGIHLEIAEPSLGEVWDPLVEKIEAKDEHGNILGVIYCDLFERYGKSPVGAAHFTVRCSRRIDNDLDSNSSQPTPSTCIRGEKQYQLPIVVLLCNFNKHDNQPAFLSFHEVETLFHEMGHAVHSMLGRTDFHNVSGTRCPIDFVELPSTLMESFASSLDVLNLFARNYNTGELLSENKLRAHLEARKRVNPIDTNVQLFMSALDLRLHGIIGEKNEPGWSTNVLSKLHSHENYGSPTNTIFPYVEGTHWHTRFTHLLGYGSSYYSYLFDRVLSGIIYKKLFLKNIGQTNGGIGHSTLLQPVSNSVGSSVRKANSAPANTFFGDGFRMAGESYRKEILSWGGGRDPWISLAKLLDNSEYGLNYKQVELLSTGSKEAMDLVGSWGLKSN</sequence>
<dbReference type="FunFam" id="3.40.390.10:FF:000055">
    <property type="entry name" value="Related to mitochondrial intermediate peptidase"/>
    <property type="match status" value="1"/>
</dbReference>
<feature type="domain" description="Peptidase M3A/M3B catalytic" evidence="14">
    <location>
        <begin position="307"/>
        <end position="745"/>
    </location>
</feature>
<dbReference type="PANTHER" id="PTHR11804:SF79">
    <property type="entry name" value="MITOCHONDRIAL INTERMEDIATE PEPTIDASE"/>
    <property type="match status" value="1"/>
</dbReference>
<dbReference type="AlphaFoldDB" id="A0A2U1JD41"/>
<comment type="function">
    <text evidence="12">Cleaves proteins, imported into the mitochondrion, to their mature size. While most mitochondrial precursor proteins are processed to the mature form in one step by mitochondrial processing peptidase (MPP), the sequential cleavage by MIP of an octapeptide after initial processing by MPP is a required step for a subgroup of nuclear-encoded precursor proteins destined for the matrix or the inner membrane.</text>
</comment>
<dbReference type="EC" id="3.4.24.59" evidence="4"/>
<keyword evidence="11" id="KW-0496">Mitochondrion</keyword>
<evidence type="ECO:0000313" key="16">
    <source>
        <dbReference type="Proteomes" id="UP000245591"/>
    </source>
</evidence>
<dbReference type="GO" id="GO:0005759">
    <property type="term" value="C:mitochondrial matrix"/>
    <property type="evidence" value="ECO:0007669"/>
    <property type="project" value="UniProtKB-SubCell"/>
</dbReference>
<accession>A0A2U1JD41</accession>
<gene>
    <name evidence="15" type="ORF">BB558_000848</name>
</gene>
<evidence type="ECO:0000256" key="6">
    <source>
        <dbReference type="ARBA" id="ARBA00022723"/>
    </source>
</evidence>
<name>A0A2U1JD41_SMIAN</name>
<dbReference type="GO" id="GO:0046872">
    <property type="term" value="F:metal ion binding"/>
    <property type="evidence" value="ECO:0007669"/>
    <property type="project" value="UniProtKB-UniRule"/>
</dbReference>
<evidence type="ECO:0000256" key="7">
    <source>
        <dbReference type="ARBA" id="ARBA00022801"/>
    </source>
</evidence>